<feature type="compositionally biased region" description="Basic and acidic residues" evidence="1">
    <location>
        <begin position="34"/>
        <end position="44"/>
    </location>
</feature>
<organism evidence="2 3">
    <name type="scientific">Pleurodeles waltl</name>
    <name type="common">Iberian ribbed newt</name>
    <dbReference type="NCBI Taxonomy" id="8319"/>
    <lineage>
        <taxon>Eukaryota</taxon>
        <taxon>Metazoa</taxon>
        <taxon>Chordata</taxon>
        <taxon>Craniata</taxon>
        <taxon>Vertebrata</taxon>
        <taxon>Euteleostomi</taxon>
        <taxon>Amphibia</taxon>
        <taxon>Batrachia</taxon>
        <taxon>Caudata</taxon>
        <taxon>Salamandroidea</taxon>
        <taxon>Salamandridae</taxon>
        <taxon>Pleurodelinae</taxon>
        <taxon>Pleurodeles</taxon>
    </lineage>
</organism>
<name>A0AAV7V2M1_PLEWA</name>
<keyword evidence="3" id="KW-1185">Reference proteome</keyword>
<evidence type="ECO:0000256" key="1">
    <source>
        <dbReference type="SAM" id="MobiDB-lite"/>
    </source>
</evidence>
<comment type="caution">
    <text evidence="2">The sequence shown here is derived from an EMBL/GenBank/DDBJ whole genome shotgun (WGS) entry which is preliminary data.</text>
</comment>
<dbReference type="AlphaFoldDB" id="A0AAV7V2M1"/>
<protein>
    <submittedName>
        <fullName evidence="2">Uncharacterized protein</fullName>
    </submittedName>
</protein>
<feature type="compositionally biased region" description="Polar residues" evidence="1">
    <location>
        <begin position="83"/>
        <end position="92"/>
    </location>
</feature>
<gene>
    <name evidence="2" type="ORF">NDU88_004304</name>
</gene>
<dbReference type="Proteomes" id="UP001066276">
    <property type="component" value="Chromosome 2_2"/>
</dbReference>
<reference evidence="2" key="1">
    <citation type="journal article" date="2022" name="bioRxiv">
        <title>Sequencing and chromosome-scale assembly of the giantPleurodeles waltlgenome.</title>
        <authorList>
            <person name="Brown T."/>
            <person name="Elewa A."/>
            <person name="Iarovenko S."/>
            <person name="Subramanian E."/>
            <person name="Araus A.J."/>
            <person name="Petzold A."/>
            <person name="Susuki M."/>
            <person name="Suzuki K.-i.T."/>
            <person name="Hayashi T."/>
            <person name="Toyoda A."/>
            <person name="Oliveira C."/>
            <person name="Osipova E."/>
            <person name="Leigh N.D."/>
            <person name="Simon A."/>
            <person name="Yun M.H."/>
        </authorList>
    </citation>
    <scope>NUCLEOTIDE SEQUENCE</scope>
    <source>
        <strain evidence="2">20211129_DDA</strain>
        <tissue evidence="2">Liver</tissue>
    </source>
</reference>
<feature type="compositionally biased region" description="Basic and acidic residues" evidence="1">
    <location>
        <begin position="217"/>
        <end position="230"/>
    </location>
</feature>
<accession>A0AAV7V2M1</accession>
<dbReference type="EMBL" id="JANPWB010000004">
    <property type="protein sequence ID" value="KAJ1195021.1"/>
    <property type="molecule type" value="Genomic_DNA"/>
</dbReference>
<feature type="region of interest" description="Disordered" evidence="1">
    <location>
        <begin position="1"/>
        <end position="61"/>
    </location>
</feature>
<proteinExistence type="predicted"/>
<feature type="region of interest" description="Disordered" evidence="1">
    <location>
        <begin position="83"/>
        <end position="108"/>
    </location>
</feature>
<sequence>MLAVSRPYPLLAPPDVPGSATPRARTVPGAHLAGQRDGRRDPTMHRGTFPQETPYPAPLIPRSPAHSSEICLCSMSWPQPCQQQPVENSSGAINEATGAGEGQELRSPSVREELRLQAKDEVIEDYVAALKNLALTCRFGVLHNELIRDQIVMRAANRSIQDTLWAEGESPLQDVIDIVKRAELTGRCAKAVLSEEQKKEEENTTVARVKKPKPHQRQIDKKTEKQDGKR</sequence>
<feature type="region of interest" description="Disordered" evidence="1">
    <location>
        <begin position="194"/>
        <end position="230"/>
    </location>
</feature>
<evidence type="ECO:0000313" key="2">
    <source>
        <dbReference type="EMBL" id="KAJ1195021.1"/>
    </source>
</evidence>
<evidence type="ECO:0000313" key="3">
    <source>
        <dbReference type="Proteomes" id="UP001066276"/>
    </source>
</evidence>